<feature type="binding site" evidence="1">
    <location>
        <position position="116"/>
    </location>
    <ligand>
        <name>Zn(2+)</name>
        <dbReference type="ChEBI" id="CHEBI:29105"/>
    </ligand>
</feature>
<dbReference type="EMBL" id="JAOTPV010000016">
    <property type="protein sequence ID" value="KAJ4474436.1"/>
    <property type="molecule type" value="Genomic_DNA"/>
</dbReference>
<feature type="compositionally biased region" description="Basic and acidic residues" evidence="2">
    <location>
        <begin position="518"/>
        <end position="528"/>
    </location>
</feature>
<feature type="compositionally biased region" description="Low complexity" evidence="2">
    <location>
        <begin position="566"/>
        <end position="588"/>
    </location>
</feature>
<dbReference type="OrthoDB" id="10262609at2759"/>
<dbReference type="SUPFAM" id="SSF101152">
    <property type="entry name" value="Mob1/phocein"/>
    <property type="match status" value="1"/>
</dbReference>
<dbReference type="AlphaFoldDB" id="A0A9W9DKU1"/>
<evidence type="ECO:0000256" key="1">
    <source>
        <dbReference type="PIRSR" id="PIRSR605301-1"/>
    </source>
</evidence>
<feature type="region of interest" description="Disordered" evidence="2">
    <location>
        <begin position="304"/>
        <end position="329"/>
    </location>
</feature>
<accession>A0A9W9DKU1</accession>
<evidence type="ECO:0000313" key="4">
    <source>
        <dbReference type="Proteomes" id="UP001150266"/>
    </source>
</evidence>
<dbReference type="InterPro" id="IPR005301">
    <property type="entry name" value="MOB_kinase_act_fam"/>
</dbReference>
<evidence type="ECO:0000256" key="2">
    <source>
        <dbReference type="SAM" id="MobiDB-lite"/>
    </source>
</evidence>
<comment type="caution">
    <text evidence="3">The sequence shown here is derived from an EMBL/GenBank/DDBJ whole genome shotgun (WGS) entry which is preliminary data.</text>
</comment>
<name>A0A9W9DKU1_9AGAR</name>
<feature type="compositionally biased region" description="Acidic residues" evidence="2">
    <location>
        <begin position="533"/>
        <end position="542"/>
    </location>
</feature>
<organism evidence="3 4">
    <name type="scientific">Lentinula aciculospora</name>
    <dbReference type="NCBI Taxonomy" id="153920"/>
    <lineage>
        <taxon>Eukaryota</taxon>
        <taxon>Fungi</taxon>
        <taxon>Dikarya</taxon>
        <taxon>Basidiomycota</taxon>
        <taxon>Agaricomycotina</taxon>
        <taxon>Agaricomycetes</taxon>
        <taxon>Agaricomycetidae</taxon>
        <taxon>Agaricales</taxon>
        <taxon>Marasmiineae</taxon>
        <taxon>Omphalotaceae</taxon>
        <taxon>Lentinula</taxon>
    </lineage>
</organism>
<dbReference type="SMART" id="SM01388">
    <property type="entry name" value="Mob1_phocein"/>
    <property type="match status" value="1"/>
</dbReference>
<sequence length="694" mass="75470">MPEWVSLPMRGSRIDVFYGTGTHSTISASTSTSDTQLPSLSSLDSAFQLQEYISLVIRRDVHDVDRIISMPSVPGKEDGKGVDENCWIYEQLRRLAQDLTHPLITALQMECTRQTCPEMKAGEWLYLCVAHGNETTSHSSEGSTQGNGMMMEQCCAIDYILHTIDSATALLNSPRAFPSRLSIPTPSIRHFSSLARRLGRVFAHAYFHHRELFEQAEAESSLYRRFEEMVGRWGLVPREFLVIPSFNSSMLGKSEGDERDEPRLEAAAVDFDDHLDEEDDGRFGAQRNPVNILLDSGTGAAPTTISPPFDVGSKNITGSPGGRKFGRNRTDTMVLSDTNALVDELSRSPGARALTDLSITEAIPARDLDSTTTGAVGPLESTKLSELAEPSPHSQPSADPSKPSSELPPPIEPVVPILEEPEESAVPKESDIAKAVEVEVKPEPAEAPQGEQTTESAAQVHIPEEVPEVEVTPSSPTALSDPASKDTESKLKVTVAIAGQDNIEQDALIQPTSEVDEIPEKDYLKEKVANSPVEEETTDELEVIQVNEESRGPGAEIPALSEEEPTLSSLPETSEATGTTQTTQASAEPSGEPSEPFQKPADSENTEEFENSDASVKPPTKAITEVASAETVALSEEDSGKDVETETEKKVSQFVGWYNHFITPPLFCLLRLGKWMEGPGKAKKPELLPACKLL</sequence>
<evidence type="ECO:0000313" key="3">
    <source>
        <dbReference type="EMBL" id="KAJ4474436.1"/>
    </source>
</evidence>
<keyword evidence="1" id="KW-0479">Metal-binding</keyword>
<proteinExistence type="predicted"/>
<feature type="binding site" evidence="1">
    <location>
        <position position="209"/>
    </location>
    <ligand>
        <name>Zn(2+)</name>
        <dbReference type="ChEBI" id="CHEBI:29105"/>
    </ligand>
</feature>
<feature type="region of interest" description="Disordered" evidence="2">
    <location>
        <begin position="507"/>
        <end position="620"/>
    </location>
</feature>
<protein>
    <recommendedName>
        <fullName evidence="5">Mob1/phocein</fullName>
    </recommendedName>
</protein>
<dbReference type="PANTHER" id="PTHR22599">
    <property type="entry name" value="MPS ONE BINDER KINASE ACTIVATOR-LIKE MOB"/>
    <property type="match status" value="1"/>
</dbReference>
<evidence type="ECO:0008006" key="5">
    <source>
        <dbReference type="Google" id="ProtNLM"/>
    </source>
</evidence>
<reference evidence="3" key="1">
    <citation type="submission" date="2022-08" db="EMBL/GenBank/DDBJ databases">
        <title>A Global Phylogenomic Analysis of the Shiitake Genus Lentinula.</title>
        <authorList>
            <consortium name="DOE Joint Genome Institute"/>
            <person name="Sierra-Patev S."/>
            <person name="Min B."/>
            <person name="Naranjo-Ortiz M."/>
            <person name="Looney B."/>
            <person name="Konkel Z."/>
            <person name="Slot J.C."/>
            <person name="Sakamoto Y."/>
            <person name="Steenwyk J.L."/>
            <person name="Rokas A."/>
            <person name="Carro J."/>
            <person name="Camarero S."/>
            <person name="Ferreira P."/>
            <person name="Molpeceres G."/>
            <person name="Ruiz-Duenas F.J."/>
            <person name="Serrano A."/>
            <person name="Henrissat B."/>
            <person name="Drula E."/>
            <person name="Hughes K.W."/>
            <person name="Mata J.L."/>
            <person name="Ishikawa N.K."/>
            <person name="Vargas-Isla R."/>
            <person name="Ushijima S."/>
            <person name="Smith C.A."/>
            <person name="Ahrendt S."/>
            <person name="Andreopoulos W."/>
            <person name="He G."/>
            <person name="Labutti K."/>
            <person name="Lipzen A."/>
            <person name="Ng V."/>
            <person name="Riley R."/>
            <person name="Sandor L."/>
            <person name="Barry K."/>
            <person name="Martinez A.T."/>
            <person name="Xiao Y."/>
            <person name="Gibbons J.G."/>
            <person name="Terashima K."/>
            <person name="Grigoriev I.V."/>
            <person name="Hibbett D.S."/>
        </authorList>
    </citation>
    <scope>NUCLEOTIDE SEQUENCE</scope>
    <source>
        <strain evidence="3">JLM2183</strain>
    </source>
</reference>
<keyword evidence="4" id="KW-1185">Reference proteome</keyword>
<feature type="binding site" evidence="1">
    <location>
        <position position="111"/>
    </location>
    <ligand>
        <name>Zn(2+)</name>
        <dbReference type="ChEBI" id="CHEBI:29105"/>
    </ligand>
</feature>
<gene>
    <name evidence="3" type="ORF">J3R30DRAFT_3671704</name>
</gene>
<dbReference type="InterPro" id="IPR036703">
    <property type="entry name" value="MOB_kinase_act_sf"/>
</dbReference>
<feature type="region of interest" description="Disordered" evidence="2">
    <location>
        <begin position="384"/>
        <end position="488"/>
    </location>
</feature>
<keyword evidence="1" id="KW-0862">Zinc</keyword>
<feature type="compositionally biased region" description="Basic and acidic residues" evidence="2">
    <location>
        <begin position="425"/>
        <end position="444"/>
    </location>
</feature>
<feature type="binding site" evidence="1">
    <location>
        <position position="204"/>
    </location>
    <ligand>
        <name>Zn(2+)</name>
        <dbReference type="ChEBI" id="CHEBI:29105"/>
    </ligand>
</feature>
<dbReference type="Proteomes" id="UP001150266">
    <property type="component" value="Unassembled WGS sequence"/>
</dbReference>
<dbReference type="Gene3D" id="1.20.140.30">
    <property type="entry name" value="MOB kinase activator"/>
    <property type="match status" value="1"/>
</dbReference>
<dbReference type="Pfam" id="PF03637">
    <property type="entry name" value="Mob1_phocein"/>
    <property type="match status" value="1"/>
</dbReference>